<organism evidence="6 7">
    <name type="scientific">Leuconostoc lactis</name>
    <dbReference type="NCBI Taxonomy" id="1246"/>
    <lineage>
        <taxon>Bacteria</taxon>
        <taxon>Bacillati</taxon>
        <taxon>Bacillota</taxon>
        <taxon>Bacilli</taxon>
        <taxon>Lactobacillales</taxon>
        <taxon>Lactobacillaceae</taxon>
        <taxon>Leuconostoc</taxon>
    </lineage>
</organism>
<dbReference type="PANTHER" id="PTHR30055:SF148">
    <property type="entry name" value="TETR-FAMILY TRANSCRIPTIONAL REGULATOR"/>
    <property type="match status" value="1"/>
</dbReference>
<dbReference type="InterPro" id="IPR001387">
    <property type="entry name" value="Cro/C1-type_HTH"/>
</dbReference>
<dbReference type="EMBL" id="CP042387">
    <property type="protein sequence ID" value="QEA43533.1"/>
    <property type="molecule type" value="Genomic_DNA"/>
</dbReference>
<dbReference type="InterPro" id="IPR036271">
    <property type="entry name" value="Tet_transcr_reg_TetR-rel_C_sf"/>
</dbReference>
<protein>
    <submittedName>
        <fullName evidence="6">TetR/AcrR family transcriptional regulator</fullName>
    </submittedName>
</protein>
<evidence type="ECO:0000256" key="2">
    <source>
        <dbReference type="ARBA" id="ARBA00023125"/>
    </source>
</evidence>
<gene>
    <name evidence="6" type="ORF">FGL83_01900</name>
</gene>
<name>A0AAP9EBA3_LEULA</name>
<dbReference type="RefSeq" id="WP_147000754.1">
    <property type="nucleotide sequence ID" value="NZ_CP042387.1"/>
</dbReference>
<dbReference type="InterPro" id="IPR009057">
    <property type="entry name" value="Homeodomain-like_sf"/>
</dbReference>
<feature type="DNA-binding region" description="H-T-H motif" evidence="4">
    <location>
        <begin position="40"/>
        <end position="59"/>
    </location>
</feature>
<keyword evidence="7" id="KW-1185">Reference proteome</keyword>
<sequence>MHNPSKQDKSVGRPRSEAAKTAIIQATISLLDTVPFSNLTIEAIAKQSGVSKATIYRWWSNKEALLFAAFLHVTTVDVNFEPALSIADNFRQVIGDLVVILNQPLGRALITVLIDQPERVTAFQTTFFEVKRRAAKQLLTAGQAQHVIKPDIDLDKALDMLFGAVYLRVFLYTEVVDTDYIDAVIAAFMQGIRQD</sequence>
<evidence type="ECO:0000256" key="4">
    <source>
        <dbReference type="PROSITE-ProRule" id="PRU00335"/>
    </source>
</evidence>
<dbReference type="SUPFAM" id="SSF48498">
    <property type="entry name" value="Tetracyclin repressor-like, C-terminal domain"/>
    <property type="match status" value="1"/>
</dbReference>
<dbReference type="AlphaFoldDB" id="A0AAP9EBA3"/>
<evidence type="ECO:0000313" key="6">
    <source>
        <dbReference type="EMBL" id="QEA43533.1"/>
    </source>
</evidence>
<accession>A0AAP9EBA3</accession>
<dbReference type="Pfam" id="PF00440">
    <property type="entry name" value="TetR_N"/>
    <property type="match status" value="1"/>
</dbReference>
<dbReference type="CDD" id="cd00093">
    <property type="entry name" value="HTH_XRE"/>
    <property type="match status" value="1"/>
</dbReference>
<proteinExistence type="predicted"/>
<dbReference type="SUPFAM" id="SSF46689">
    <property type="entry name" value="Homeodomain-like"/>
    <property type="match status" value="1"/>
</dbReference>
<evidence type="ECO:0000259" key="5">
    <source>
        <dbReference type="PROSITE" id="PS50977"/>
    </source>
</evidence>
<keyword evidence="3" id="KW-0804">Transcription</keyword>
<dbReference type="GeneID" id="66530930"/>
<dbReference type="PANTHER" id="PTHR30055">
    <property type="entry name" value="HTH-TYPE TRANSCRIPTIONAL REGULATOR RUTR"/>
    <property type="match status" value="1"/>
</dbReference>
<dbReference type="Pfam" id="PF16859">
    <property type="entry name" value="TetR_C_11"/>
    <property type="match status" value="1"/>
</dbReference>
<dbReference type="Gene3D" id="1.10.357.10">
    <property type="entry name" value="Tetracycline Repressor, domain 2"/>
    <property type="match status" value="1"/>
</dbReference>
<dbReference type="PRINTS" id="PR00455">
    <property type="entry name" value="HTHTETR"/>
</dbReference>
<reference evidence="6 7" key="1">
    <citation type="submission" date="2019-06" db="EMBL/GenBank/DDBJ databases">
        <title>Genome analyses of bacteria isolated from kimchi.</title>
        <authorList>
            <person name="Lee S."/>
            <person name="Ahn S."/>
            <person name="Roh S."/>
        </authorList>
    </citation>
    <scope>NUCLEOTIDE SEQUENCE [LARGE SCALE GENOMIC DNA]</scope>
    <source>
        <strain evidence="6 7">CBA3625</strain>
    </source>
</reference>
<feature type="domain" description="HTH tetR-type" evidence="5">
    <location>
        <begin position="17"/>
        <end position="77"/>
    </location>
</feature>
<keyword evidence="2 4" id="KW-0238">DNA-binding</keyword>
<dbReference type="Gene3D" id="1.10.10.60">
    <property type="entry name" value="Homeodomain-like"/>
    <property type="match status" value="1"/>
</dbReference>
<evidence type="ECO:0000256" key="1">
    <source>
        <dbReference type="ARBA" id="ARBA00023015"/>
    </source>
</evidence>
<dbReference type="InterPro" id="IPR050109">
    <property type="entry name" value="HTH-type_TetR-like_transc_reg"/>
</dbReference>
<evidence type="ECO:0000256" key="3">
    <source>
        <dbReference type="ARBA" id="ARBA00023163"/>
    </source>
</evidence>
<dbReference type="PROSITE" id="PS50977">
    <property type="entry name" value="HTH_TETR_2"/>
    <property type="match status" value="1"/>
</dbReference>
<dbReference type="Proteomes" id="UP000321298">
    <property type="component" value="Chromosome"/>
</dbReference>
<evidence type="ECO:0000313" key="7">
    <source>
        <dbReference type="Proteomes" id="UP000321298"/>
    </source>
</evidence>
<dbReference type="InterPro" id="IPR011075">
    <property type="entry name" value="TetR_C"/>
</dbReference>
<dbReference type="GO" id="GO:0000976">
    <property type="term" value="F:transcription cis-regulatory region binding"/>
    <property type="evidence" value="ECO:0007669"/>
    <property type="project" value="TreeGrafter"/>
</dbReference>
<dbReference type="GO" id="GO:0003700">
    <property type="term" value="F:DNA-binding transcription factor activity"/>
    <property type="evidence" value="ECO:0007669"/>
    <property type="project" value="TreeGrafter"/>
</dbReference>
<keyword evidence="1" id="KW-0805">Transcription regulation</keyword>
<dbReference type="InterPro" id="IPR001647">
    <property type="entry name" value="HTH_TetR"/>
</dbReference>